<keyword evidence="5 6" id="KW-0472">Membrane</keyword>
<feature type="transmembrane region" description="Helical" evidence="6">
    <location>
        <begin position="249"/>
        <end position="269"/>
    </location>
</feature>
<feature type="domain" description="Citrate transporter-like" evidence="7">
    <location>
        <begin position="21"/>
        <end position="309"/>
    </location>
</feature>
<feature type="transmembrane region" description="Helical" evidence="6">
    <location>
        <begin position="166"/>
        <end position="189"/>
    </location>
</feature>
<proteinExistence type="predicted"/>
<name>A0A174ETJ0_9FIRM</name>
<evidence type="ECO:0000259" key="7">
    <source>
        <dbReference type="Pfam" id="PF03600"/>
    </source>
</evidence>
<feature type="transmembrane region" description="Helical" evidence="6">
    <location>
        <begin position="94"/>
        <end position="120"/>
    </location>
</feature>
<evidence type="ECO:0000256" key="3">
    <source>
        <dbReference type="ARBA" id="ARBA00022692"/>
    </source>
</evidence>
<evidence type="ECO:0000256" key="1">
    <source>
        <dbReference type="ARBA" id="ARBA00004141"/>
    </source>
</evidence>
<feature type="transmembrane region" description="Helical" evidence="6">
    <location>
        <begin position="127"/>
        <end position="146"/>
    </location>
</feature>
<dbReference type="GO" id="GO:0016020">
    <property type="term" value="C:membrane"/>
    <property type="evidence" value="ECO:0007669"/>
    <property type="project" value="UniProtKB-SubCell"/>
</dbReference>
<feature type="transmembrane region" description="Helical" evidence="6">
    <location>
        <begin position="290"/>
        <end position="313"/>
    </location>
</feature>
<dbReference type="GO" id="GO:0055085">
    <property type="term" value="P:transmembrane transport"/>
    <property type="evidence" value="ECO:0007669"/>
    <property type="project" value="InterPro"/>
</dbReference>
<evidence type="ECO:0000313" key="9">
    <source>
        <dbReference type="Proteomes" id="UP000095651"/>
    </source>
</evidence>
<feature type="transmembrane region" description="Helical" evidence="6">
    <location>
        <begin position="20"/>
        <end position="43"/>
    </location>
</feature>
<dbReference type="InterPro" id="IPR051475">
    <property type="entry name" value="Diverse_Ion_Transporter"/>
</dbReference>
<feature type="transmembrane region" description="Helical" evidence="6">
    <location>
        <begin position="352"/>
        <end position="374"/>
    </location>
</feature>
<dbReference type="EMBL" id="CYZE01000006">
    <property type="protein sequence ID" value="CUO40841.1"/>
    <property type="molecule type" value="Genomic_DNA"/>
</dbReference>
<protein>
    <submittedName>
        <fullName evidence="8">Transporter, YbiR family</fullName>
    </submittedName>
</protein>
<evidence type="ECO:0000313" key="8">
    <source>
        <dbReference type="EMBL" id="CUO40841.1"/>
    </source>
</evidence>
<dbReference type="RefSeq" id="WP_081034239.1">
    <property type="nucleotide sequence ID" value="NZ_CABIXC010000006.1"/>
</dbReference>
<dbReference type="Pfam" id="PF03600">
    <property type="entry name" value="CitMHS"/>
    <property type="match status" value="1"/>
</dbReference>
<organism evidence="8 9">
    <name type="scientific">Hungatella hathewayi</name>
    <dbReference type="NCBI Taxonomy" id="154046"/>
    <lineage>
        <taxon>Bacteria</taxon>
        <taxon>Bacillati</taxon>
        <taxon>Bacillota</taxon>
        <taxon>Clostridia</taxon>
        <taxon>Lachnospirales</taxon>
        <taxon>Lachnospiraceae</taxon>
        <taxon>Hungatella</taxon>
    </lineage>
</organism>
<evidence type="ECO:0000256" key="4">
    <source>
        <dbReference type="ARBA" id="ARBA00022989"/>
    </source>
</evidence>
<evidence type="ECO:0000256" key="2">
    <source>
        <dbReference type="ARBA" id="ARBA00022448"/>
    </source>
</evidence>
<dbReference type="AlphaFoldDB" id="A0A174ETJ0"/>
<accession>A0A174ETJ0</accession>
<evidence type="ECO:0000256" key="6">
    <source>
        <dbReference type="SAM" id="Phobius"/>
    </source>
</evidence>
<feature type="transmembrane region" description="Helical" evidence="6">
    <location>
        <begin position="325"/>
        <end position="345"/>
    </location>
</feature>
<keyword evidence="3 6" id="KW-0812">Transmembrane</keyword>
<dbReference type="PANTHER" id="PTHR43568">
    <property type="entry name" value="P PROTEIN"/>
    <property type="match status" value="1"/>
</dbReference>
<gene>
    <name evidence="8" type="primary">ybiR</name>
    <name evidence="8" type="ORF">ERS852407_02718</name>
</gene>
<reference evidence="8 9" key="1">
    <citation type="submission" date="2015-09" db="EMBL/GenBank/DDBJ databases">
        <authorList>
            <consortium name="Pathogen Informatics"/>
        </authorList>
    </citation>
    <scope>NUCLEOTIDE SEQUENCE [LARGE SCALE GENOMIC DNA]</scope>
    <source>
        <strain evidence="8 9">2789STDY5608850</strain>
    </source>
</reference>
<comment type="subcellular location">
    <subcellularLocation>
        <location evidence="1">Membrane</location>
        <topology evidence="1">Multi-pass membrane protein</topology>
    </subcellularLocation>
</comment>
<keyword evidence="4 6" id="KW-1133">Transmembrane helix</keyword>
<feature type="transmembrane region" description="Helical" evidence="6">
    <location>
        <begin position="50"/>
        <end position="74"/>
    </location>
</feature>
<dbReference type="PANTHER" id="PTHR43568:SF1">
    <property type="entry name" value="P PROTEIN"/>
    <property type="match status" value="1"/>
</dbReference>
<feature type="transmembrane region" description="Helical" evidence="6">
    <location>
        <begin position="210"/>
        <end position="229"/>
    </location>
</feature>
<keyword evidence="2" id="KW-0813">Transport</keyword>
<dbReference type="InterPro" id="IPR004680">
    <property type="entry name" value="Cit_transptr-like_dom"/>
</dbReference>
<evidence type="ECO:0000256" key="5">
    <source>
        <dbReference type="ARBA" id="ARBA00023136"/>
    </source>
</evidence>
<dbReference type="Proteomes" id="UP000095651">
    <property type="component" value="Unassembled WGS sequence"/>
</dbReference>
<sequence>MNLTRKAIGGRILAAAKKDTILTVSLVCAVFSMFLVPPSAAYIGYVDFRVLALLFCLMVVVAGFQECGLFVLMARKLLSGENNFRQLSWMLVMLPFFCSMLITNDVALLTFVPFTILILDMIGEKKYMVWIVVLQTVAANLGSMATPVGNPQNLFLYGRFSIPAGSFFAVLLPLTALSFLLLTAAVFCIPRIPMQIRFDAPAAAPEKNAHPALFLFLFLLCLLSVFRVLDYRIVLAVTVVCLLLFDRKLFRTADYLLLLTFVCFFLFAGNMGRLDWLKRFMGEILNRNPVLFSALTSQFISNVPAAVLLSGFTNDWKPLLLGTNLGGLGTPIASLASLISLKFYIKELPDKVSHYLAVFTAVNIAFFLILYAAASFL</sequence>